<dbReference type="EMBL" id="KV748809">
    <property type="protein sequence ID" value="OCL12932.1"/>
    <property type="molecule type" value="Genomic_DNA"/>
</dbReference>
<dbReference type="Proteomes" id="UP000250140">
    <property type="component" value="Unassembled WGS sequence"/>
</dbReference>
<name>A0A8E2JXM3_9PEZI</name>
<dbReference type="GO" id="GO:0004806">
    <property type="term" value="F:triacylglycerol lipase activity"/>
    <property type="evidence" value="ECO:0007669"/>
    <property type="project" value="TreeGrafter"/>
</dbReference>
<reference evidence="3 4" key="1">
    <citation type="journal article" date="2016" name="Nat. Commun.">
        <title>Ectomycorrhizal ecology is imprinted in the genome of the dominant symbiotic fungus Cenococcum geophilum.</title>
        <authorList>
            <consortium name="DOE Joint Genome Institute"/>
            <person name="Peter M."/>
            <person name="Kohler A."/>
            <person name="Ohm R.A."/>
            <person name="Kuo A."/>
            <person name="Krutzmann J."/>
            <person name="Morin E."/>
            <person name="Arend M."/>
            <person name="Barry K.W."/>
            <person name="Binder M."/>
            <person name="Choi C."/>
            <person name="Clum A."/>
            <person name="Copeland A."/>
            <person name="Grisel N."/>
            <person name="Haridas S."/>
            <person name="Kipfer T."/>
            <person name="LaButti K."/>
            <person name="Lindquist E."/>
            <person name="Lipzen A."/>
            <person name="Maire R."/>
            <person name="Meier B."/>
            <person name="Mihaltcheva S."/>
            <person name="Molinier V."/>
            <person name="Murat C."/>
            <person name="Poggeler S."/>
            <person name="Quandt C.A."/>
            <person name="Sperisen C."/>
            <person name="Tritt A."/>
            <person name="Tisserant E."/>
            <person name="Crous P.W."/>
            <person name="Henrissat B."/>
            <person name="Nehls U."/>
            <person name="Egli S."/>
            <person name="Spatafora J.W."/>
            <person name="Grigoriev I.V."/>
            <person name="Martin F.M."/>
        </authorList>
    </citation>
    <scope>NUCLEOTIDE SEQUENCE [LARGE SCALE GENOMIC DNA]</scope>
    <source>
        <strain evidence="3 4">CBS 207.34</strain>
    </source>
</reference>
<comment type="similarity">
    <text evidence="1">Belongs to the short-chain dehydrogenases/reductases (SDR) family.</text>
</comment>
<dbReference type="GO" id="GO:0006654">
    <property type="term" value="P:phosphatidic acid biosynthetic process"/>
    <property type="evidence" value="ECO:0007669"/>
    <property type="project" value="TreeGrafter"/>
</dbReference>
<keyword evidence="2" id="KW-0560">Oxidoreductase</keyword>
<evidence type="ECO:0000256" key="2">
    <source>
        <dbReference type="ARBA" id="ARBA00023002"/>
    </source>
</evidence>
<dbReference type="InterPro" id="IPR036291">
    <property type="entry name" value="NAD(P)-bd_dom_sf"/>
</dbReference>
<dbReference type="PANTHER" id="PTHR44169:SF6">
    <property type="entry name" value="NADPH-DEPENDENT 1-ACYLDIHYDROXYACETONE PHOSPHATE REDUCTASE"/>
    <property type="match status" value="1"/>
</dbReference>
<accession>A0A8E2JXM3</accession>
<evidence type="ECO:0000313" key="4">
    <source>
        <dbReference type="Proteomes" id="UP000250140"/>
    </source>
</evidence>
<dbReference type="Gene3D" id="3.40.50.720">
    <property type="entry name" value="NAD(P)-binding Rossmann-like Domain"/>
    <property type="match status" value="1"/>
</dbReference>
<dbReference type="AlphaFoldDB" id="A0A8E2JXM3"/>
<dbReference type="SUPFAM" id="SSF51735">
    <property type="entry name" value="NAD(P)-binding Rossmann-fold domains"/>
    <property type="match status" value="1"/>
</dbReference>
<sequence length="129" mass="14280">MFGETLRMELAPLGVRVVTVMTGMVQTNWYHNVPHFALPPDSLYLPVVNHIQASANGYENAKRGTSADVYAENVVKQLLGGADGKIWHGALSTLVWAVSFLPDSVMDYIMMDKSGLKGLKRSRQNQNFV</sequence>
<evidence type="ECO:0000256" key="1">
    <source>
        <dbReference type="ARBA" id="ARBA00006484"/>
    </source>
</evidence>
<dbReference type="OrthoDB" id="2102561at2759"/>
<evidence type="ECO:0000313" key="3">
    <source>
        <dbReference type="EMBL" id="OCL12932.1"/>
    </source>
</evidence>
<gene>
    <name evidence="3" type="ORF">AOQ84DRAFT_360221</name>
</gene>
<dbReference type="GO" id="GO:0019433">
    <property type="term" value="P:triglyceride catabolic process"/>
    <property type="evidence" value="ECO:0007669"/>
    <property type="project" value="TreeGrafter"/>
</dbReference>
<proteinExistence type="inferred from homology"/>
<dbReference type="GO" id="GO:0000140">
    <property type="term" value="F:acylglycerone-phosphate reductase (NADP+) activity"/>
    <property type="evidence" value="ECO:0007669"/>
    <property type="project" value="TreeGrafter"/>
</dbReference>
<keyword evidence="4" id="KW-1185">Reference proteome</keyword>
<dbReference type="GO" id="GO:0005783">
    <property type="term" value="C:endoplasmic reticulum"/>
    <property type="evidence" value="ECO:0007669"/>
    <property type="project" value="TreeGrafter"/>
</dbReference>
<dbReference type="PANTHER" id="PTHR44169">
    <property type="entry name" value="NADPH-DEPENDENT 1-ACYLDIHYDROXYACETONE PHOSPHATE REDUCTASE"/>
    <property type="match status" value="1"/>
</dbReference>
<organism evidence="3 4">
    <name type="scientific">Glonium stellatum</name>
    <dbReference type="NCBI Taxonomy" id="574774"/>
    <lineage>
        <taxon>Eukaryota</taxon>
        <taxon>Fungi</taxon>
        <taxon>Dikarya</taxon>
        <taxon>Ascomycota</taxon>
        <taxon>Pezizomycotina</taxon>
        <taxon>Dothideomycetes</taxon>
        <taxon>Pleosporomycetidae</taxon>
        <taxon>Gloniales</taxon>
        <taxon>Gloniaceae</taxon>
        <taxon>Glonium</taxon>
    </lineage>
</organism>
<protein>
    <submittedName>
        <fullName evidence="3">Uncharacterized protein</fullName>
    </submittedName>
</protein>
<dbReference type="GO" id="GO:0005811">
    <property type="term" value="C:lipid droplet"/>
    <property type="evidence" value="ECO:0007669"/>
    <property type="project" value="TreeGrafter"/>
</dbReference>